<dbReference type="AlphaFoldDB" id="A0A934W0D7"/>
<feature type="compositionally biased region" description="Basic and acidic residues" evidence="1">
    <location>
        <begin position="242"/>
        <end position="260"/>
    </location>
</feature>
<protein>
    <recommendedName>
        <fullName evidence="2">DUF2268 domain-containing protein</fullName>
    </recommendedName>
</protein>
<dbReference type="RefSeq" id="WP_200689228.1">
    <property type="nucleotide sequence ID" value="NZ_JAEPRQ010000011.1"/>
</dbReference>
<organism evidence="3 4">
    <name type="scientific">Paracoccus caeni</name>
    <dbReference type="NCBI Taxonomy" id="657651"/>
    <lineage>
        <taxon>Bacteria</taxon>
        <taxon>Pseudomonadati</taxon>
        <taxon>Pseudomonadota</taxon>
        <taxon>Alphaproteobacteria</taxon>
        <taxon>Rhodobacterales</taxon>
        <taxon>Paracoccaceae</taxon>
        <taxon>Paracoccus</taxon>
    </lineage>
</organism>
<proteinExistence type="predicted"/>
<dbReference type="InterPro" id="IPR018728">
    <property type="entry name" value="DUF2268"/>
</dbReference>
<feature type="domain" description="DUF2268" evidence="2">
    <location>
        <begin position="26"/>
        <end position="194"/>
    </location>
</feature>
<accession>A0A934W0D7</accession>
<dbReference type="EMBL" id="JAEPRQ010000011">
    <property type="protein sequence ID" value="MBK4217982.1"/>
    <property type="molecule type" value="Genomic_DNA"/>
</dbReference>
<evidence type="ECO:0000313" key="3">
    <source>
        <dbReference type="EMBL" id="MBK4217982.1"/>
    </source>
</evidence>
<sequence>MTIWHLHLLNSRNTLTLVMSEIRAAVRDAVTKANEHADVPSFDLVVRSGGNVIPEWGVGGMAPLPGVIQIDLNPDRFSAELFTRTLIHEFHHLIRWDGPGYGKSLGDALVSEGLAGHFVQQVLGGKPDPWDSVQPAPGLARRAMNEWARLDYDHARWFFGKGDLRKWAGYGLGYRLVAEHLAQNAGQDAATLANTRSEPFRNSLRRLIGADGAQETDEAEAQETAEPEEASLDLATPEPEVTDGKDAPVPEATAEPKDEQTDGENGEEQQPGGA</sequence>
<evidence type="ECO:0000259" key="2">
    <source>
        <dbReference type="Pfam" id="PF10026"/>
    </source>
</evidence>
<evidence type="ECO:0000313" key="4">
    <source>
        <dbReference type="Proteomes" id="UP000640485"/>
    </source>
</evidence>
<feature type="compositionally biased region" description="Acidic residues" evidence="1">
    <location>
        <begin position="214"/>
        <end position="231"/>
    </location>
</feature>
<feature type="region of interest" description="Disordered" evidence="1">
    <location>
        <begin position="213"/>
        <end position="274"/>
    </location>
</feature>
<gene>
    <name evidence="3" type="ORF">JJJ17_18800</name>
</gene>
<dbReference type="Pfam" id="PF10026">
    <property type="entry name" value="DUF2268"/>
    <property type="match status" value="1"/>
</dbReference>
<name>A0A934W0D7_9RHOB</name>
<evidence type="ECO:0000256" key="1">
    <source>
        <dbReference type="SAM" id="MobiDB-lite"/>
    </source>
</evidence>
<keyword evidence="4" id="KW-1185">Reference proteome</keyword>
<reference evidence="3" key="1">
    <citation type="submission" date="2021-01" db="EMBL/GenBank/DDBJ databases">
        <title>Paracoccus amoyensis sp. nov., isolated from the surface seawater along the coast of Xiamen Island, China.</title>
        <authorList>
            <person name="Lyu L."/>
        </authorList>
    </citation>
    <scope>NUCLEOTIDE SEQUENCE</scope>
    <source>
        <strain evidence="3">MJ17</strain>
    </source>
</reference>
<comment type="caution">
    <text evidence="3">The sequence shown here is derived from an EMBL/GenBank/DDBJ whole genome shotgun (WGS) entry which is preliminary data.</text>
</comment>
<dbReference type="Proteomes" id="UP000640485">
    <property type="component" value="Unassembled WGS sequence"/>
</dbReference>